<name>A0A920CUK9_9BACL</name>
<keyword evidence="3" id="KW-1185">Reference proteome</keyword>
<sequence length="127" mass="14880">MNVNEEMKELVGQAFISYAKKCLKHARRDYYMKENRELYRITFLSDLPFDIGILDVPSHLYPSEDYILLLQAGSKLKLSASEKKILFMKFFEDMTDKDISEVLGITRQAVSKSKAQLLIKLRKYMMD</sequence>
<dbReference type="SUPFAM" id="SSF88659">
    <property type="entry name" value="Sigma3 and sigma4 domains of RNA polymerase sigma factors"/>
    <property type="match status" value="1"/>
</dbReference>
<dbReference type="RefSeq" id="WP_212981423.1">
    <property type="nucleotide sequence ID" value="NZ_AP025343.1"/>
</dbReference>
<dbReference type="GO" id="GO:0003700">
    <property type="term" value="F:DNA-binding transcription factor activity"/>
    <property type="evidence" value="ECO:0007669"/>
    <property type="project" value="InterPro"/>
</dbReference>
<reference evidence="2 3" key="1">
    <citation type="submission" date="2021-03" db="EMBL/GenBank/DDBJ databases">
        <title>Antimicrobial resistance genes in bacteria isolated from Japanese honey, and their potential for conferring macrolide and lincosamide resistance in the American foulbrood pathogen Paenibacillus larvae.</title>
        <authorList>
            <person name="Okamoto M."/>
            <person name="Kumagai M."/>
            <person name="Kanamori H."/>
            <person name="Takamatsu D."/>
        </authorList>
    </citation>
    <scope>NUCLEOTIDE SEQUENCE [LARGE SCALE GENOMIC DNA]</scope>
    <source>
        <strain evidence="2 3">J34TS1</strain>
    </source>
</reference>
<dbReference type="GO" id="GO:0006352">
    <property type="term" value="P:DNA-templated transcription initiation"/>
    <property type="evidence" value="ECO:0007669"/>
    <property type="project" value="InterPro"/>
</dbReference>
<gene>
    <name evidence="2" type="ORF">J34TS1_61950</name>
</gene>
<organism evidence="2 3">
    <name type="scientific">Paenibacillus azoreducens</name>
    <dbReference type="NCBI Taxonomy" id="116718"/>
    <lineage>
        <taxon>Bacteria</taxon>
        <taxon>Bacillati</taxon>
        <taxon>Bacillota</taxon>
        <taxon>Bacilli</taxon>
        <taxon>Bacillales</taxon>
        <taxon>Paenibacillaceae</taxon>
        <taxon>Paenibacillus</taxon>
    </lineage>
</organism>
<protein>
    <recommendedName>
        <fullName evidence="1">RNA polymerase sigma-70 region 4 domain-containing protein</fullName>
    </recommendedName>
</protein>
<comment type="caution">
    <text evidence="2">The sequence shown here is derived from an EMBL/GenBank/DDBJ whole genome shotgun (WGS) entry which is preliminary data.</text>
</comment>
<evidence type="ECO:0000313" key="3">
    <source>
        <dbReference type="Proteomes" id="UP000682811"/>
    </source>
</evidence>
<dbReference type="Pfam" id="PF04545">
    <property type="entry name" value="Sigma70_r4"/>
    <property type="match status" value="1"/>
</dbReference>
<proteinExistence type="predicted"/>
<dbReference type="Proteomes" id="UP000682811">
    <property type="component" value="Unassembled WGS sequence"/>
</dbReference>
<dbReference type="NCBIfam" id="TIGR02937">
    <property type="entry name" value="sigma70-ECF"/>
    <property type="match status" value="1"/>
</dbReference>
<dbReference type="InterPro" id="IPR013324">
    <property type="entry name" value="RNA_pol_sigma_r3/r4-like"/>
</dbReference>
<dbReference type="EMBL" id="BORT01000053">
    <property type="protein sequence ID" value="GIO51430.1"/>
    <property type="molecule type" value="Genomic_DNA"/>
</dbReference>
<feature type="domain" description="RNA polymerase sigma-70 region 4" evidence="1">
    <location>
        <begin position="77"/>
        <end position="123"/>
    </location>
</feature>
<evidence type="ECO:0000259" key="1">
    <source>
        <dbReference type="Pfam" id="PF04545"/>
    </source>
</evidence>
<dbReference type="AlphaFoldDB" id="A0A920CUK9"/>
<dbReference type="InterPro" id="IPR014284">
    <property type="entry name" value="RNA_pol_sigma-70_dom"/>
</dbReference>
<accession>A0A920CUK9</accession>
<dbReference type="InterPro" id="IPR007630">
    <property type="entry name" value="RNA_pol_sigma70_r4"/>
</dbReference>
<dbReference type="Gene3D" id="1.20.140.160">
    <property type="match status" value="1"/>
</dbReference>
<evidence type="ECO:0000313" key="2">
    <source>
        <dbReference type="EMBL" id="GIO51430.1"/>
    </source>
</evidence>